<dbReference type="RefSeq" id="WP_204731633.1">
    <property type="nucleotide sequence ID" value="NZ_JAVDWE010000001.1"/>
</dbReference>
<evidence type="ECO:0000313" key="4">
    <source>
        <dbReference type="Proteomes" id="UP001265550"/>
    </source>
</evidence>
<dbReference type="Gene3D" id="3.20.20.140">
    <property type="entry name" value="Metal-dependent hydrolases"/>
    <property type="match status" value="1"/>
</dbReference>
<gene>
    <name evidence="3" type="ORF">J2X09_000350</name>
</gene>
<sequence length="286" mass="32655">MMIADSQVHLWGDETPDRPWIPGGQERLRHMGHLTSLGPDFLIGQMDEAGIDRAVIVPPTWDRDRIDVALQAWRRAPDRFRIMTRIPLDDPEAAKKMLQSLRDEPAVAGVRLTFSFEVERDWIHDGTADWFWPYAEEHDIPVMMLVPRHKDKVARVAEKHPGLRIAIDHMGILGNTTDDKIAPFIADTVQLARYPNIAVKISNIPSFSTAKYPFTNVMPYVKQLVEAFGAQRCFWGTDLSRQLGKYGVGYKEGVELVTEHMPFLSDREKALVLGEALCTWLRWDGR</sequence>
<accession>A0ABU1V5A7</accession>
<proteinExistence type="inferred from homology"/>
<keyword evidence="4" id="KW-1185">Reference proteome</keyword>
<dbReference type="InterPro" id="IPR006680">
    <property type="entry name" value="Amidohydro-rel"/>
</dbReference>
<protein>
    <submittedName>
        <fullName evidence="3">TIM-barrel fold metal-dependent hydrolase</fullName>
    </submittedName>
</protein>
<dbReference type="Pfam" id="PF04909">
    <property type="entry name" value="Amidohydro_2"/>
    <property type="match status" value="1"/>
</dbReference>
<dbReference type="SUPFAM" id="SSF51556">
    <property type="entry name" value="Metallo-dependent hydrolases"/>
    <property type="match status" value="1"/>
</dbReference>
<evidence type="ECO:0000313" key="3">
    <source>
        <dbReference type="EMBL" id="MDR7092627.1"/>
    </source>
</evidence>
<evidence type="ECO:0000256" key="1">
    <source>
        <dbReference type="ARBA" id="ARBA00038310"/>
    </source>
</evidence>
<comment type="caution">
    <text evidence="3">The sequence shown here is derived from an EMBL/GenBank/DDBJ whole genome shotgun (WGS) entry which is preliminary data.</text>
</comment>
<organism evidence="3 4">
    <name type="scientific">Hydrogenophaga laconesensis</name>
    <dbReference type="NCBI Taxonomy" id="1805971"/>
    <lineage>
        <taxon>Bacteria</taxon>
        <taxon>Pseudomonadati</taxon>
        <taxon>Pseudomonadota</taxon>
        <taxon>Betaproteobacteria</taxon>
        <taxon>Burkholderiales</taxon>
        <taxon>Comamonadaceae</taxon>
        <taxon>Hydrogenophaga</taxon>
    </lineage>
</organism>
<dbReference type="InterPro" id="IPR052350">
    <property type="entry name" value="Metallo-dep_Lactonases"/>
</dbReference>
<dbReference type="Proteomes" id="UP001265550">
    <property type="component" value="Unassembled WGS sequence"/>
</dbReference>
<dbReference type="EMBL" id="JAVDWE010000001">
    <property type="protein sequence ID" value="MDR7092627.1"/>
    <property type="molecule type" value="Genomic_DNA"/>
</dbReference>
<dbReference type="PANTHER" id="PTHR43569">
    <property type="entry name" value="AMIDOHYDROLASE"/>
    <property type="match status" value="1"/>
</dbReference>
<name>A0ABU1V5A7_9BURK</name>
<evidence type="ECO:0000259" key="2">
    <source>
        <dbReference type="Pfam" id="PF04909"/>
    </source>
</evidence>
<keyword evidence="3" id="KW-0378">Hydrolase</keyword>
<dbReference type="GO" id="GO:0016787">
    <property type="term" value="F:hydrolase activity"/>
    <property type="evidence" value="ECO:0007669"/>
    <property type="project" value="UniProtKB-KW"/>
</dbReference>
<reference evidence="3 4" key="1">
    <citation type="submission" date="2023-07" db="EMBL/GenBank/DDBJ databases">
        <title>Sorghum-associated microbial communities from plants grown in Nebraska, USA.</title>
        <authorList>
            <person name="Schachtman D."/>
        </authorList>
    </citation>
    <scope>NUCLEOTIDE SEQUENCE [LARGE SCALE GENOMIC DNA]</scope>
    <source>
        <strain evidence="3 4">BE240</strain>
    </source>
</reference>
<feature type="domain" description="Amidohydrolase-related" evidence="2">
    <location>
        <begin position="5"/>
        <end position="275"/>
    </location>
</feature>
<dbReference type="InterPro" id="IPR032466">
    <property type="entry name" value="Metal_Hydrolase"/>
</dbReference>
<dbReference type="PANTHER" id="PTHR43569:SF2">
    <property type="entry name" value="AMIDOHYDROLASE-RELATED DOMAIN-CONTAINING PROTEIN"/>
    <property type="match status" value="1"/>
</dbReference>
<comment type="similarity">
    <text evidence="1">Belongs to the metallo-dependent hydrolases superfamily.</text>
</comment>